<sequence length="351" mass="37662">MAAATIKDVAARANVSVMTVSRVLSGRKFVSEDKRERVLAAIAELRFRRNPSARGLPEARTYVLALIAGQIPHYVAEIERGAIRQCRRSDYHLVVVLPTFRGDDPVTGLRKALSSLRVDGVILLPPLGNNPAVLDWLDQRGLPYVRIAPDDQPGRAPSVGIDDVAAGEAITDHLLDLGHRRIGFIQGPANHGDALRRQTGYIRALERRGVVVNSALIAPGDFTFLGGLRAASRLLSLPNRPTAIFAANDDMALGVMSAASRAGLSTPDELAVAGFDDSEGARQSWPMLTTIRQPMADMGQAAAQFLIERSGRDGANLQPETRSFGFELVVRGSTAAVQQPGGAVEPRTISL</sequence>
<dbReference type="KEGG" id="caul:KCG34_07145"/>
<dbReference type="PANTHER" id="PTHR30146:SF153">
    <property type="entry name" value="LACTOSE OPERON REPRESSOR"/>
    <property type="match status" value="1"/>
</dbReference>
<reference evidence="5" key="1">
    <citation type="submission" date="2021-04" db="EMBL/GenBank/DDBJ databases">
        <title>The complete genome sequence of Caulobacter sp. S6.</title>
        <authorList>
            <person name="Tang Y."/>
            <person name="Ouyang W."/>
            <person name="Liu Q."/>
            <person name="Huang B."/>
            <person name="Guo Z."/>
            <person name="Lei P."/>
        </authorList>
    </citation>
    <scope>NUCLEOTIDE SEQUENCE</scope>
    <source>
        <strain evidence="5">S6</strain>
    </source>
</reference>
<dbReference type="GO" id="GO:0000976">
    <property type="term" value="F:transcription cis-regulatory region binding"/>
    <property type="evidence" value="ECO:0007669"/>
    <property type="project" value="TreeGrafter"/>
</dbReference>
<dbReference type="InterPro" id="IPR000843">
    <property type="entry name" value="HTH_LacI"/>
</dbReference>
<dbReference type="AlphaFoldDB" id="A0A975IW26"/>
<dbReference type="PROSITE" id="PS00356">
    <property type="entry name" value="HTH_LACI_1"/>
    <property type="match status" value="1"/>
</dbReference>
<dbReference type="GO" id="GO:0003700">
    <property type="term" value="F:DNA-binding transcription factor activity"/>
    <property type="evidence" value="ECO:0007669"/>
    <property type="project" value="TreeGrafter"/>
</dbReference>
<dbReference type="InterPro" id="IPR010982">
    <property type="entry name" value="Lambda_DNA-bd_dom_sf"/>
</dbReference>
<dbReference type="Gene3D" id="3.40.50.2300">
    <property type="match status" value="2"/>
</dbReference>
<evidence type="ECO:0000256" key="2">
    <source>
        <dbReference type="ARBA" id="ARBA00023125"/>
    </source>
</evidence>
<dbReference type="Gene3D" id="1.10.260.40">
    <property type="entry name" value="lambda repressor-like DNA-binding domains"/>
    <property type="match status" value="1"/>
</dbReference>
<keyword evidence="1" id="KW-0805">Transcription regulation</keyword>
<evidence type="ECO:0000256" key="1">
    <source>
        <dbReference type="ARBA" id="ARBA00023015"/>
    </source>
</evidence>
<feature type="domain" description="HTH lacI-type" evidence="4">
    <location>
        <begin position="4"/>
        <end position="58"/>
    </location>
</feature>
<dbReference type="CDD" id="cd01392">
    <property type="entry name" value="HTH_LacI"/>
    <property type="match status" value="1"/>
</dbReference>
<dbReference type="InterPro" id="IPR028082">
    <property type="entry name" value="Peripla_BP_I"/>
</dbReference>
<dbReference type="CDD" id="cd01545">
    <property type="entry name" value="PBP1_SalR"/>
    <property type="match status" value="1"/>
</dbReference>
<keyword evidence="3" id="KW-0804">Transcription</keyword>
<evidence type="ECO:0000313" key="5">
    <source>
        <dbReference type="EMBL" id="QUD89642.1"/>
    </source>
</evidence>
<dbReference type="PROSITE" id="PS50932">
    <property type="entry name" value="HTH_LACI_2"/>
    <property type="match status" value="1"/>
</dbReference>
<dbReference type="Proteomes" id="UP000676409">
    <property type="component" value="Chromosome"/>
</dbReference>
<dbReference type="SMART" id="SM00354">
    <property type="entry name" value="HTH_LACI"/>
    <property type="match status" value="1"/>
</dbReference>
<dbReference type="EMBL" id="CP073078">
    <property type="protein sequence ID" value="QUD89642.1"/>
    <property type="molecule type" value="Genomic_DNA"/>
</dbReference>
<dbReference type="Pfam" id="PF13377">
    <property type="entry name" value="Peripla_BP_3"/>
    <property type="match status" value="1"/>
</dbReference>
<dbReference type="SUPFAM" id="SSF47413">
    <property type="entry name" value="lambda repressor-like DNA-binding domains"/>
    <property type="match status" value="1"/>
</dbReference>
<dbReference type="Pfam" id="PF00356">
    <property type="entry name" value="LacI"/>
    <property type="match status" value="1"/>
</dbReference>
<dbReference type="InterPro" id="IPR046335">
    <property type="entry name" value="LacI/GalR-like_sensor"/>
</dbReference>
<keyword evidence="6" id="KW-1185">Reference proteome</keyword>
<proteinExistence type="predicted"/>
<evidence type="ECO:0000256" key="3">
    <source>
        <dbReference type="ARBA" id="ARBA00023163"/>
    </source>
</evidence>
<gene>
    <name evidence="5" type="ORF">KCG34_07145</name>
</gene>
<name>A0A975IW26_9CAUL</name>
<organism evidence="5 6">
    <name type="scientific">Phenylobacterium montanum</name>
    <dbReference type="NCBI Taxonomy" id="2823693"/>
    <lineage>
        <taxon>Bacteria</taxon>
        <taxon>Pseudomonadati</taxon>
        <taxon>Pseudomonadota</taxon>
        <taxon>Alphaproteobacteria</taxon>
        <taxon>Caulobacterales</taxon>
        <taxon>Caulobacteraceae</taxon>
        <taxon>Phenylobacterium</taxon>
    </lineage>
</organism>
<dbReference type="SUPFAM" id="SSF53822">
    <property type="entry name" value="Periplasmic binding protein-like I"/>
    <property type="match status" value="1"/>
</dbReference>
<dbReference type="PANTHER" id="PTHR30146">
    <property type="entry name" value="LACI-RELATED TRANSCRIPTIONAL REPRESSOR"/>
    <property type="match status" value="1"/>
</dbReference>
<protein>
    <submittedName>
        <fullName evidence="5">LacI family DNA-binding transcriptional regulator</fullName>
    </submittedName>
</protein>
<evidence type="ECO:0000259" key="4">
    <source>
        <dbReference type="PROSITE" id="PS50932"/>
    </source>
</evidence>
<dbReference type="RefSeq" id="WP_211939694.1">
    <property type="nucleotide sequence ID" value="NZ_CP073078.1"/>
</dbReference>
<accession>A0A975IW26</accession>
<keyword evidence="2 5" id="KW-0238">DNA-binding</keyword>
<evidence type="ECO:0000313" key="6">
    <source>
        <dbReference type="Proteomes" id="UP000676409"/>
    </source>
</evidence>